<dbReference type="Proteomes" id="UP000299102">
    <property type="component" value="Unassembled WGS sequence"/>
</dbReference>
<gene>
    <name evidence="2" type="ORF">EVAR_6367_1</name>
</gene>
<evidence type="ECO:0000313" key="2">
    <source>
        <dbReference type="EMBL" id="GBP12187.1"/>
    </source>
</evidence>
<evidence type="ECO:0000313" key="3">
    <source>
        <dbReference type="Proteomes" id="UP000299102"/>
    </source>
</evidence>
<dbReference type="AlphaFoldDB" id="A0A4C1TFJ7"/>
<evidence type="ECO:0000256" key="1">
    <source>
        <dbReference type="SAM" id="MobiDB-lite"/>
    </source>
</evidence>
<protein>
    <submittedName>
        <fullName evidence="2">Uncharacterized protein</fullName>
    </submittedName>
</protein>
<name>A0A4C1TFJ7_EUMVA</name>
<comment type="caution">
    <text evidence="2">The sequence shown here is derived from an EMBL/GenBank/DDBJ whole genome shotgun (WGS) entry which is preliminary data.</text>
</comment>
<organism evidence="2 3">
    <name type="scientific">Eumeta variegata</name>
    <name type="common">Bagworm moth</name>
    <name type="synonym">Eumeta japonica</name>
    <dbReference type="NCBI Taxonomy" id="151549"/>
    <lineage>
        <taxon>Eukaryota</taxon>
        <taxon>Metazoa</taxon>
        <taxon>Ecdysozoa</taxon>
        <taxon>Arthropoda</taxon>
        <taxon>Hexapoda</taxon>
        <taxon>Insecta</taxon>
        <taxon>Pterygota</taxon>
        <taxon>Neoptera</taxon>
        <taxon>Endopterygota</taxon>
        <taxon>Lepidoptera</taxon>
        <taxon>Glossata</taxon>
        <taxon>Ditrysia</taxon>
        <taxon>Tineoidea</taxon>
        <taxon>Psychidae</taxon>
        <taxon>Oiketicinae</taxon>
        <taxon>Eumeta</taxon>
    </lineage>
</organism>
<accession>A0A4C1TFJ7</accession>
<reference evidence="2 3" key="1">
    <citation type="journal article" date="2019" name="Commun. Biol.">
        <title>The bagworm genome reveals a unique fibroin gene that provides high tensile strength.</title>
        <authorList>
            <person name="Kono N."/>
            <person name="Nakamura H."/>
            <person name="Ohtoshi R."/>
            <person name="Tomita M."/>
            <person name="Numata K."/>
            <person name="Arakawa K."/>
        </authorList>
    </citation>
    <scope>NUCLEOTIDE SEQUENCE [LARGE SCALE GENOMIC DNA]</scope>
</reference>
<dbReference type="EMBL" id="BGZK01000050">
    <property type="protein sequence ID" value="GBP12187.1"/>
    <property type="molecule type" value="Genomic_DNA"/>
</dbReference>
<keyword evidence="3" id="KW-1185">Reference proteome</keyword>
<sequence>MVSKRVTLIMFCTLHTNTTMKTIQKEVQSNDDLHFFSPNSKSRAHNKNDKRNPVCLILKVSDLSTTSGGPTDGAKFNNAGGKGDSAAVRHLQDDGRSRRVGVTGRRV</sequence>
<feature type="region of interest" description="Disordered" evidence="1">
    <location>
        <begin position="66"/>
        <end position="107"/>
    </location>
</feature>
<proteinExistence type="predicted"/>